<gene>
    <name evidence="3" type="ORF">GCM10022252_37560</name>
</gene>
<feature type="region of interest" description="Disordered" evidence="1">
    <location>
        <begin position="1"/>
        <end position="25"/>
    </location>
</feature>
<proteinExistence type="predicted"/>
<evidence type="ECO:0000256" key="1">
    <source>
        <dbReference type="SAM" id="MobiDB-lite"/>
    </source>
</evidence>
<dbReference type="InterPro" id="IPR007278">
    <property type="entry name" value="DUF397"/>
</dbReference>
<keyword evidence="4" id="KW-1185">Reference proteome</keyword>
<reference evidence="4" key="1">
    <citation type="journal article" date="2019" name="Int. J. Syst. Evol. Microbiol.">
        <title>The Global Catalogue of Microorganisms (GCM) 10K type strain sequencing project: providing services to taxonomists for standard genome sequencing and annotation.</title>
        <authorList>
            <consortium name="The Broad Institute Genomics Platform"/>
            <consortium name="The Broad Institute Genome Sequencing Center for Infectious Disease"/>
            <person name="Wu L."/>
            <person name="Ma J."/>
        </authorList>
    </citation>
    <scope>NUCLEOTIDE SEQUENCE [LARGE SCALE GENOMIC DNA]</scope>
    <source>
        <strain evidence="4">JCM 17388</strain>
    </source>
</reference>
<evidence type="ECO:0000313" key="3">
    <source>
        <dbReference type="EMBL" id="GAA4193894.1"/>
    </source>
</evidence>
<name>A0ABP8AYW5_9ACTN</name>
<sequence>MSVNDQPVDLSGAEWRKSARSNGQGGACVEVARNLPGVIAVRDSKNPNGPALVFTPAEWSAFLGGVLDGEFGTP</sequence>
<organism evidence="3 4">
    <name type="scientific">Streptosporangium oxazolinicum</name>
    <dbReference type="NCBI Taxonomy" id="909287"/>
    <lineage>
        <taxon>Bacteria</taxon>
        <taxon>Bacillati</taxon>
        <taxon>Actinomycetota</taxon>
        <taxon>Actinomycetes</taxon>
        <taxon>Streptosporangiales</taxon>
        <taxon>Streptosporangiaceae</taxon>
        <taxon>Streptosporangium</taxon>
    </lineage>
</organism>
<dbReference type="Proteomes" id="UP001501251">
    <property type="component" value="Unassembled WGS sequence"/>
</dbReference>
<comment type="caution">
    <text evidence="3">The sequence shown here is derived from an EMBL/GenBank/DDBJ whole genome shotgun (WGS) entry which is preliminary data.</text>
</comment>
<feature type="domain" description="DUF397" evidence="2">
    <location>
        <begin position="13"/>
        <end position="66"/>
    </location>
</feature>
<evidence type="ECO:0000313" key="4">
    <source>
        <dbReference type="Proteomes" id="UP001501251"/>
    </source>
</evidence>
<accession>A0ABP8AYW5</accession>
<dbReference type="RefSeq" id="WP_344919209.1">
    <property type="nucleotide sequence ID" value="NZ_BAABAQ010000006.1"/>
</dbReference>
<dbReference type="EMBL" id="BAABAQ010000006">
    <property type="protein sequence ID" value="GAA4193894.1"/>
    <property type="molecule type" value="Genomic_DNA"/>
</dbReference>
<protein>
    <submittedName>
        <fullName evidence="3">DUF397 domain-containing protein</fullName>
    </submittedName>
</protein>
<dbReference type="Pfam" id="PF04149">
    <property type="entry name" value="DUF397"/>
    <property type="match status" value="1"/>
</dbReference>
<evidence type="ECO:0000259" key="2">
    <source>
        <dbReference type="Pfam" id="PF04149"/>
    </source>
</evidence>